<dbReference type="Proteomes" id="UP000251402">
    <property type="component" value="Chromosome"/>
</dbReference>
<dbReference type="NCBIfam" id="NF038324">
    <property type="entry name" value="DrmB_fam"/>
    <property type="match status" value="1"/>
</dbReference>
<dbReference type="OrthoDB" id="9134227at2"/>
<evidence type="ECO:0000313" key="2">
    <source>
        <dbReference type="Proteomes" id="UP000251402"/>
    </source>
</evidence>
<reference evidence="1" key="1">
    <citation type="submission" date="2019-08" db="EMBL/GenBank/DDBJ databases">
        <title>Comparative genome analysis confer to the adaptation heavy metal polluted environment.</title>
        <authorList>
            <person name="Li Y."/>
        </authorList>
    </citation>
    <scope>NUCLEOTIDE SEQUENCE [LARGE SCALE GENOMIC DNA]</scope>
    <source>
        <strain evidence="1">P1</strain>
    </source>
</reference>
<dbReference type="RefSeq" id="WP_112569691.1">
    <property type="nucleotide sequence ID" value="NZ_CP043450.1"/>
</dbReference>
<dbReference type="InterPro" id="IPR047721">
    <property type="entry name" value="DrmB"/>
</dbReference>
<organism evidence="1 2">
    <name type="scientific">Mucilaginibacter rubeus</name>
    <dbReference type="NCBI Taxonomy" id="2027860"/>
    <lineage>
        <taxon>Bacteria</taxon>
        <taxon>Pseudomonadati</taxon>
        <taxon>Bacteroidota</taxon>
        <taxon>Sphingobacteriia</taxon>
        <taxon>Sphingobacteriales</taxon>
        <taxon>Sphingobacteriaceae</taxon>
        <taxon>Mucilaginibacter</taxon>
    </lineage>
</organism>
<evidence type="ECO:0008006" key="3">
    <source>
        <dbReference type="Google" id="ProtNLM"/>
    </source>
</evidence>
<dbReference type="AlphaFoldDB" id="A0A5C1HSU3"/>
<sequence length="746" mass="85225">MDIYRNYQYNQGIGKYKLLSSTAGVGSIITTRMGLYILVSDVNKWRFMQRAQAVVAEIHAEEPDDRKRYERSRRALARRGVHFVDDARFVAFLREEKGLSELICLIGIPDISLDDQFNSPKWSRHPVNQLLRNNGETAVAEDFMVLGTHFPKWFRNNNGDLKNYQQWRALWASRRHPLDHFVPPRDADHAVKVNGVELRKRFLNADKVPYEQTIYEPLTQINLALICPNGHISDIPWQKFLRWRTEILIHLRNQQTDKGADLFNDQSCEPCCPNPKLRWTESKTRSEGYGSIFIECLNCQMGSGGTGQPKVNLEGINNLKPICPGHKPWEIQIEGDSHAIPFERCTVAGAGQRSEEMQVALVTGNNIYYANGFSSIYIPERLIDPSSPEERLALQTLERMHSLFPSLAKEQFCNLYLNEGFLDANAIVVPDRQALLAKVRDAFLGVDADNDEGLDLHEQYRWQEYQCFTKNGLEEVELQDLKFKDIDLPTELSAFFSKVQQIEELRVTQVQLDFTRVKPKERIRRNNEIVESTDGQDIYSVEDNELLVLPANASLGEGLFFQFNDEAINAWAERYQETLIARFHRFAQDVTPGSQGTTFKQKIRDNGWKHFLVHSFSHMMMRELEFSCGYPTASLKERLYISERLNMNGVLIYTADGSEGSMGGLVWQGQPINLTALVKKGLSRSIDCSSDPLCWESEGQGLFDLNLAACFSCALVSETACEEMNLGLDRTVLVDEVFGFFKDLIP</sequence>
<dbReference type="EMBL" id="CP043450">
    <property type="protein sequence ID" value="QEM09077.1"/>
    <property type="molecule type" value="Genomic_DNA"/>
</dbReference>
<dbReference type="KEGG" id="mrub:DEO27_003270"/>
<proteinExistence type="predicted"/>
<keyword evidence="2" id="KW-1185">Reference proteome</keyword>
<protein>
    <recommendedName>
        <fullName evidence="3">DUF1998 domain-containing protein</fullName>
    </recommendedName>
</protein>
<accession>A0A5C1HSU3</accession>
<name>A0A5C1HSU3_9SPHI</name>
<evidence type="ECO:0000313" key="1">
    <source>
        <dbReference type="EMBL" id="QEM09077.1"/>
    </source>
</evidence>
<gene>
    <name evidence="1" type="ORF">DEO27_003270</name>
</gene>